<gene>
    <name evidence="1" type="ORF">MNOR_LOCUS14623</name>
</gene>
<sequence length="128" mass="14296">SDVEASGDKLFFKKKMFNMMLPTMLMDKVKPDVNDPKCKLLQRSFCLGEWGEITKKMCPVLCSFLEYTTVRDDEADRNSMMRVMLDQALGTVTPATQVINHGSCVHLSPSDCVGAHAETVIENCPVMC</sequence>
<comment type="caution">
    <text evidence="1">The sequence shown here is derived from an EMBL/GenBank/DDBJ whole genome shotgun (WGS) entry which is preliminary data.</text>
</comment>
<keyword evidence="2" id="KW-1185">Reference proteome</keyword>
<feature type="non-terminal residue" evidence="1">
    <location>
        <position position="128"/>
    </location>
</feature>
<name>A0AAV2QRP7_MEGNR</name>
<dbReference type="AlphaFoldDB" id="A0AAV2QRP7"/>
<evidence type="ECO:0000313" key="1">
    <source>
        <dbReference type="EMBL" id="CAL4092606.1"/>
    </source>
</evidence>
<accession>A0AAV2QRP7</accession>
<reference evidence="1 2" key="1">
    <citation type="submission" date="2024-05" db="EMBL/GenBank/DDBJ databases">
        <authorList>
            <person name="Wallberg A."/>
        </authorList>
    </citation>
    <scope>NUCLEOTIDE SEQUENCE [LARGE SCALE GENOMIC DNA]</scope>
</reference>
<proteinExistence type="predicted"/>
<evidence type="ECO:0000313" key="2">
    <source>
        <dbReference type="Proteomes" id="UP001497623"/>
    </source>
</evidence>
<feature type="non-terminal residue" evidence="1">
    <location>
        <position position="1"/>
    </location>
</feature>
<organism evidence="1 2">
    <name type="scientific">Meganyctiphanes norvegica</name>
    <name type="common">Northern krill</name>
    <name type="synonym">Thysanopoda norvegica</name>
    <dbReference type="NCBI Taxonomy" id="48144"/>
    <lineage>
        <taxon>Eukaryota</taxon>
        <taxon>Metazoa</taxon>
        <taxon>Ecdysozoa</taxon>
        <taxon>Arthropoda</taxon>
        <taxon>Crustacea</taxon>
        <taxon>Multicrustacea</taxon>
        <taxon>Malacostraca</taxon>
        <taxon>Eumalacostraca</taxon>
        <taxon>Eucarida</taxon>
        <taxon>Euphausiacea</taxon>
        <taxon>Euphausiidae</taxon>
        <taxon>Meganyctiphanes</taxon>
    </lineage>
</organism>
<dbReference type="EMBL" id="CAXKWB010008819">
    <property type="protein sequence ID" value="CAL4092606.1"/>
    <property type="molecule type" value="Genomic_DNA"/>
</dbReference>
<protein>
    <submittedName>
        <fullName evidence="1">Uncharacterized protein</fullName>
    </submittedName>
</protein>
<dbReference type="Proteomes" id="UP001497623">
    <property type="component" value="Unassembled WGS sequence"/>
</dbReference>